<keyword evidence="7" id="KW-0677">Repeat</keyword>
<feature type="signal peptide" evidence="13">
    <location>
        <begin position="1"/>
        <end position="25"/>
    </location>
</feature>
<dbReference type="PANTHER" id="PTHR32093:SF121">
    <property type="entry name" value="LEUCINE-RICH REPEAT EXTENSIN-LIKE PROTEIN 6"/>
    <property type="match status" value="1"/>
</dbReference>
<evidence type="ECO:0000256" key="2">
    <source>
        <dbReference type="ARBA" id="ARBA00004370"/>
    </source>
</evidence>
<evidence type="ECO:0000259" key="14">
    <source>
        <dbReference type="Pfam" id="PF08263"/>
    </source>
</evidence>
<organism evidence="15 16">
    <name type="scientific">Anisodus acutangulus</name>
    <dbReference type="NCBI Taxonomy" id="402998"/>
    <lineage>
        <taxon>Eukaryota</taxon>
        <taxon>Viridiplantae</taxon>
        <taxon>Streptophyta</taxon>
        <taxon>Embryophyta</taxon>
        <taxon>Tracheophyta</taxon>
        <taxon>Spermatophyta</taxon>
        <taxon>Magnoliopsida</taxon>
        <taxon>eudicotyledons</taxon>
        <taxon>Gunneridae</taxon>
        <taxon>Pentapetalae</taxon>
        <taxon>asterids</taxon>
        <taxon>lamiids</taxon>
        <taxon>Solanales</taxon>
        <taxon>Solanaceae</taxon>
        <taxon>Solanoideae</taxon>
        <taxon>Hyoscyameae</taxon>
        <taxon>Anisodus</taxon>
    </lineage>
</organism>
<evidence type="ECO:0000313" key="16">
    <source>
        <dbReference type="Proteomes" id="UP001152561"/>
    </source>
</evidence>
<dbReference type="InterPro" id="IPR013210">
    <property type="entry name" value="LRR_N_plant-typ"/>
</dbReference>
<accession>A0A9Q1LXS7</accession>
<dbReference type="OrthoDB" id="676979at2759"/>
<evidence type="ECO:0000256" key="5">
    <source>
        <dbReference type="ARBA" id="ARBA00022614"/>
    </source>
</evidence>
<keyword evidence="3" id="KW-0134">Cell wall</keyword>
<evidence type="ECO:0000256" key="9">
    <source>
        <dbReference type="ARBA" id="ARBA00023180"/>
    </source>
</evidence>
<keyword evidence="16" id="KW-1185">Reference proteome</keyword>
<dbReference type="FunFam" id="3.80.10.10:FF:000224">
    <property type="entry name" value="Leucine-rich repeat extensin-like protein 1"/>
    <property type="match status" value="1"/>
</dbReference>
<keyword evidence="4" id="KW-0964">Secreted</keyword>
<sequence length="356" mass="40055">MKFINLVLCCFFFIIFFLSKPSLHASPPQPSINPRLFNAFIALQAWKHVITSDPRNFTKDWYGYNVCNYTGVYCAPAPDNPNITTVAGIDLNHANISGYLPEDLGLLTDLAVFHINSNRFLGTIPKSFSKLRVLYELDVSNNLLCGKFPSVVLSLPSLKFLDIRYNQLEGNVPSRLWDRKLDALFINNNNFQFAWPKNLGKSPVSALVMANIKVTGCIPSSIANMSKSLNEIILMNASLSGCLPQELGLLKNVRVFDVSFNNLVGELPETIGGMKKLEHINVAHNKLSGEIPASICSLPKLENFTYSYNYFCSEPNICLKLKDKDDKKNCIPHRPSQRSVNEYAYIDFDYVVLLRD</sequence>
<evidence type="ECO:0000256" key="1">
    <source>
        <dbReference type="ARBA" id="ARBA00004191"/>
    </source>
</evidence>
<dbReference type="GO" id="GO:0016020">
    <property type="term" value="C:membrane"/>
    <property type="evidence" value="ECO:0007669"/>
    <property type="project" value="UniProtKB-SubCell"/>
</dbReference>
<comment type="subcellular location">
    <subcellularLocation>
        <location evidence="2">Membrane</location>
    </subcellularLocation>
    <subcellularLocation>
        <location evidence="1">Secreted</location>
        <location evidence="1">Cell wall</location>
    </subcellularLocation>
</comment>
<evidence type="ECO:0000256" key="12">
    <source>
        <dbReference type="ARBA" id="ARBA00041871"/>
    </source>
</evidence>
<dbReference type="GO" id="GO:0050832">
    <property type="term" value="P:defense response to fungus"/>
    <property type="evidence" value="ECO:0007669"/>
    <property type="project" value="UniProtKB-ARBA"/>
</dbReference>
<proteinExistence type="predicted"/>
<keyword evidence="10" id="KW-0379">Hydroxylation</keyword>
<gene>
    <name evidence="15" type="ORF">K7X08_010918</name>
</gene>
<evidence type="ECO:0000256" key="13">
    <source>
        <dbReference type="SAM" id="SignalP"/>
    </source>
</evidence>
<name>A0A9Q1LXS7_9SOLA</name>
<dbReference type="GO" id="GO:0071555">
    <property type="term" value="P:cell wall organization"/>
    <property type="evidence" value="ECO:0007669"/>
    <property type="project" value="UniProtKB-KW"/>
</dbReference>
<dbReference type="Pfam" id="PF00560">
    <property type="entry name" value="LRR_1"/>
    <property type="match status" value="2"/>
</dbReference>
<keyword evidence="5" id="KW-0433">Leucine-rich repeat</keyword>
<dbReference type="AlphaFoldDB" id="A0A9Q1LXS7"/>
<dbReference type="Proteomes" id="UP001152561">
    <property type="component" value="Unassembled WGS sequence"/>
</dbReference>
<dbReference type="Pfam" id="PF08263">
    <property type="entry name" value="LRRNT_2"/>
    <property type="match status" value="1"/>
</dbReference>
<dbReference type="EMBL" id="JAJAGQ010000012">
    <property type="protein sequence ID" value="KAJ8547332.1"/>
    <property type="molecule type" value="Genomic_DNA"/>
</dbReference>
<evidence type="ECO:0000256" key="7">
    <source>
        <dbReference type="ARBA" id="ARBA00022737"/>
    </source>
</evidence>
<feature type="chain" id="PRO_5040281688" description="Cell wall hydroxyproline-rich glycoprotein" evidence="13">
    <location>
        <begin position="26"/>
        <end position="356"/>
    </location>
</feature>
<dbReference type="Gene3D" id="3.80.10.10">
    <property type="entry name" value="Ribonuclease Inhibitor"/>
    <property type="match status" value="2"/>
</dbReference>
<protein>
    <recommendedName>
        <fullName evidence="12">Cell wall hydroxyproline-rich glycoprotein</fullName>
    </recommendedName>
</protein>
<keyword evidence="8" id="KW-0472">Membrane</keyword>
<evidence type="ECO:0000256" key="8">
    <source>
        <dbReference type="ARBA" id="ARBA00023136"/>
    </source>
</evidence>
<evidence type="ECO:0000313" key="15">
    <source>
        <dbReference type="EMBL" id="KAJ8547332.1"/>
    </source>
</evidence>
<evidence type="ECO:0000256" key="10">
    <source>
        <dbReference type="ARBA" id="ARBA00023278"/>
    </source>
</evidence>
<evidence type="ECO:0000256" key="11">
    <source>
        <dbReference type="ARBA" id="ARBA00023316"/>
    </source>
</evidence>
<keyword evidence="11" id="KW-0961">Cell wall biogenesis/degradation</keyword>
<dbReference type="InterPro" id="IPR032675">
    <property type="entry name" value="LRR_dom_sf"/>
</dbReference>
<comment type="caution">
    <text evidence="15">The sequence shown here is derived from an EMBL/GenBank/DDBJ whole genome shotgun (WGS) entry which is preliminary data.</text>
</comment>
<dbReference type="InterPro" id="IPR051582">
    <property type="entry name" value="LRR_extensin-like_regulator"/>
</dbReference>
<evidence type="ECO:0000256" key="4">
    <source>
        <dbReference type="ARBA" id="ARBA00022525"/>
    </source>
</evidence>
<evidence type="ECO:0000256" key="6">
    <source>
        <dbReference type="ARBA" id="ARBA00022729"/>
    </source>
</evidence>
<evidence type="ECO:0000256" key="3">
    <source>
        <dbReference type="ARBA" id="ARBA00022512"/>
    </source>
</evidence>
<dbReference type="InterPro" id="IPR001611">
    <property type="entry name" value="Leu-rich_rpt"/>
</dbReference>
<feature type="domain" description="Leucine-rich repeat-containing N-terminal plant-type" evidence="14">
    <location>
        <begin position="42"/>
        <end position="74"/>
    </location>
</feature>
<dbReference type="SUPFAM" id="SSF52058">
    <property type="entry name" value="L domain-like"/>
    <property type="match status" value="1"/>
</dbReference>
<dbReference type="FunFam" id="3.80.10.10:FF:000041">
    <property type="entry name" value="LRR receptor-like serine/threonine-protein kinase ERECTA"/>
    <property type="match status" value="1"/>
</dbReference>
<reference evidence="16" key="1">
    <citation type="journal article" date="2023" name="Proc. Natl. Acad. Sci. U.S.A.">
        <title>Genomic and structural basis for evolution of tropane alkaloid biosynthesis.</title>
        <authorList>
            <person name="Wanga Y.-J."/>
            <person name="Taina T."/>
            <person name="Yua J.-Y."/>
            <person name="Lia J."/>
            <person name="Xua B."/>
            <person name="Chenc J."/>
            <person name="D'Auriad J.C."/>
            <person name="Huanga J.-P."/>
            <person name="Huanga S.-X."/>
        </authorList>
    </citation>
    <scope>NUCLEOTIDE SEQUENCE [LARGE SCALE GENOMIC DNA]</scope>
    <source>
        <strain evidence="16">cv. KIB-2019</strain>
    </source>
</reference>
<dbReference type="PANTHER" id="PTHR32093">
    <property type="entry name" value="LEUCINE-RICH REPEAT EXTENSIN-LIKE PROTEIN 3-RELATED"/>
    <property type="match status" value="1"/>
</dbReference>
<dbReference type="Pfam" id="PF13855">
    <property type="entry name" value="LRR_8"/>
    <property type="match status" value="1"/>
</dbReference>
<keyword evidence="9" id="KW-0325">Glycoprotein</keyword>
<keyword evidence="6 13" id="KW-0732">Signal</keyword>